<dbReference type="CDD" id="cd04301">
    <property type="entry name" value="NAT_SF"/>
    <property type="match status" value="1"/>
</dbReference>
<dbReference type="InterPro" id="IPR000182">
    <property type="entry name" value="GNAT_dom"/>
</dbReference>
<dbReference type="InterPro" id="IPR016181">
    <property type="entry name" value="Acyl_CoA_acyltransferase"/>
</dbReference>
<keyword evidence="2" id="KW-0808">Transferase</keyword>
<organism evidence="2 3">
    <name type="scientific">Cnuella takakiae</name>
    <dbReference type="NCBI Taxonomy" id="1302690"/>
    <lineage>
        <taxon>Bacteria</taxon>
        <taxon>Pseudomonadati</taxon>
        <taxon>Bacteroidota</taxon>
        <taxon>Chitinophagia</taxon>
        <taxon>Chitinophagales</taxon>
        <taxon>Chitinophagaceae</taxon>
        <taxon>Cnuella</taxon>
    </lineage>
</organism>
<dbReference type="PROSITE" id="PS51186">
    <property type="entry name" value="GNAT"/>
    <property type="match status" value="1"/>
</dbReference>
<dbReference type="RefSeq" id="WP_083596413.1">
    <property type="nucleotide sequence ID" value="NZ_FQUO01000004.1"/>
</dbReference>
<dbReference type="Gene3D" id="3.40.630.30">
    <property type="match status" value="1"/>
</dbReference>
<dbReference type="EMBL" id="FQUO01000004">
    <property type="protein sequence ID" value="SHF02345.1"/>
    <property type="molecule type" value="Genomic_DNA"/>
</dbReference>
<protein>
    <submittedName>
        <fullName evidence="2">Acetyltransferase (GNAT) domain-containing protein</fullName>
    </submittedName>
</protein>
<evidence type="ECO:0000313" key="2">
    <source>
        <dbReference type="EMBL" id="SHF02345.1"/>
    </source>
</evidence>
<keyword evidence="3" id="KW-1185">Reference proteome</keyword>
<feature type="domain" description="N-acetyltransferase" evidence="1">
    <location>
        <begin position="1"/>
        <end position="136"/>
    </location>
</feature>
<sequence length="136" mass="15384">MSLTIQQVPLEIIWQVRQEVMYPEHTIEQVKLEDDALGRHLGLFAAGELRSVISLFQQGDSLQFRKFATLLPHQGKGFGKHLLQEVFAQAKADGLATIWCNARTAAAPLYQQFGMVPIGETWQQHGHQFVKMQVTL</sequence>
<dbReference type="Pfam" id="PF13673">
    <property type="entry name" value="Acetyltransf_10"/>
    <property type="match status" value="1"/>
</dbReference>
<dbReference type="Proteomes" id="UP000184368">
    <property type="component" value="Unassembled WGS sequence"/>
</dbReference>
<reference evidence="2 3" key="1">
    <citation type="submission" date="2016-11" db="EMBL/GenBank/DDBJ databases">
        <authorList>
            <person name="Jaros S."/>
            <person name="Januszkiewicz K."/>
            <person name="Wedrychowicz H."/>
        </authorList>
    </citation>
    <scope>NUCLEOTIDE SEQUENCE [LARGE SCALE GENOMIC DNA]</scope>
    <source>
        <strain evidence="2 3">DSM 26897</strain>
    </source>
</reference>
<proteinExistence type="predicted"/>
<gene>
    <name evidence="2" type="ORF">SAMN05444008_104203</name>
</gene>
<name>A0A1M4Y9D2_9BACT</name>
<dbReference type="SUPFAM" id="SSF55729">
    <property type="entry name" value="Acyl-CoA N-acyltransferases (Nat)"/>
    <property type="match status" value="1"/>
</dbReference>
<dbReference type="GO" id="GO:0016747">
    <property type="term" value="F:acyltransferase activity, transferring groups other than amino-acyl groups"/>
    <property type="evidence" value="ECO:0007669"/>
    <property type="project" value="InterPro"/>
</dbReference>
<dbReference type="OrthoDB" id="1178186at2"/>
<accession>A0A1M4Y9D2</accession>
<dbReference type="AlphaFoldDB" id="A0A1M4Y9D2"/>
<evidence type="ECO:0000259" key="1">
    <source>
        <dbReference type="PROSITE" id="PS51186"/>
    </source>
</evidence>
<evidence type="ECO:0000313" key="3">
    <source>
        <dbReference type="Proteomes" id="UP000184368"/>
    </source>
</evidence>
<dbReference type="STRING" id="1302690.BUE76_15180"/>